<reference evidence="2" key="2">
    <citation type="journal article" date="2015" name="Genome Biol. Evol.">
        <title>Complete Genome Sequence and Transcriptomic Analysis of the Novel Pathogen Elizabethkingia anophelis in Response to Oxidative Stress.</title>
        <authorList>
            <person name="Li Y."/>
            <person name="Liu Y."/>
            <person name="Chew S.C."/>
            <person name="Tay M."/>
            <person name="Salido M.M."/>
            <person name="Teo J."/>
            <person name="Lauro F.M."/>
            <person name="Givskov M."/>
            <person name="Yang L."/>
        </authorList>
    </citation>
    <scope>NUCLEOTIDE SEQUENCE</scope>
    <source>
        <strain evidence="2">NUHP1</strain>
    </source>
</reference>
<dbReference type="Gene3D" id="1.20.120.450">
    <property type="entry name" value="dinb family like domain"/>
    <property type="match status" value="1"/>
</dbReference>
<organism evidence="2 3">
    <name type="scientific">Elizabethkingia anophelis NUHP1</name>
    <dbReference type="NCBI Taxonomy" id="1338011"/>
    <lineage>
        <taxon>Bacteria</taxon>
        <taxon>Pseudomonadati</taxon>
        <taxon>Bacteroidota</taxon>
        <taxon>Flavobacteriia</taxon>
        <taxon>Flavobacteriales</taxon>
        <taxon>Weeksellaceae</taxon>
        <taxon>Elizabethkingia</taxon>
    </lineage>
</organism>
<dbReference type="AlphaFoldDB" id="A0A077EHT3"/>
<dbReference type="RefSeq" id="WP_009085291.1">
    <property type="nucleotide sequence ID" value="NZ_CP007547.1"/>
</dbReference>
<name>A0A077EHT3_9FLAO</name>
<sequence>MKKSNITKMPGYYDRYINLVDDIEILDAFDQSIQQIDQINIDQLLQLGDNVYAPEKWTIKQIIQHIIDTERVFTERTTRFARQDGVTPQGFDENLFADNAKVSHRTLESLLKELKSVRIASKAMFEGFDDETIQHSGNNYNTEMSVLAMGFTMVGHQIHHFNIIRERYLPLLQN</sequence>
<dbReference type="KEGG" id="eao:BD94_1315"/>
<dbReference type="InterPro" id="IPR034660">
    <property type="entry name" value="DinB/YfiT-like"/>
</dbReference>
<evidence type="ECO:0000313" key="2">
    <source>
        <dbReference type="EMBL" id="AIL45090.1"/>
    </source>
</evidence>
<evidence type="ECO:0000259" key="1">
    <source>
        <dbReference type="Pfam" id="PF12867"/>
    </source>
</evidence>
<dbReference type="SUPFAM" id="SSF109854">
    <property type="entry name" value="DinB/YfiT-like putative metalloenzymes"/>
    <property type="match status" value="1"/>
</dbReference>
<dbReference type="STRING" id="1338011.BD94_1315"/>
<dbReference type="Pfam" id="PF12867">
    <property type="entry name" value="DinB_2"/>
    <property type="match status" value="1"/>
</dbReference>
<dbReference type="Proteomes" id="UP000028933">
    <property type="component" value="Chromosome"/>
</dbReference>
<protein>
    <recommendedName>
        <fullName evidence="1">DinB-like domain-containing protein</fullName>
    </recommendedName>
</protein>
<proteinExistence type="predicted"/>
<dbReference type="EMBL" id="CP007547">
    <property type="protein sequence ID" value="AIL45090.1"/>
    <property type="molecule type" value="Genomic_DNA"/>
</dbReference>
<reference evidence="2" key="1">
    <citation type="journal article" date="2013" name="Lancet">
        <title>First case of E anophelis outbreak in an intensive-care unit.</title>
        <authorList>
            <person name="Teo J."/>
            <person name="Tan S.Y."/>
            <person name="Tay M."/>
            <person name="Ding Y."/>
            <person name="Kjelleberg S."/>
            <person name="Givskov M."/>
            <person name="Lin R.T."/>
            <person name="Yang L."/>
        </authorList>
    </citation>
    <scope>NUCLEOTIDE SEQUENCE [LARGE SCALE GENOMIC DNA]</scope>
    <source>
        <strain evidence="2">NUHP1</strain>
    </source>
</reference>
<dbReference type="InterPro" id="IPR024775">
    <property type="entry name" value="DinB-like"/>
</dbReference>
<feature type="domain" description="DinB-like" evidence="1">
    <location>
        <begin position="51"/>
        <end position="164"/>
    </location>
</feature>
<dbReference type="GeneID" id="56686358"/>
<dbReference type="eggNOG" id="COG2318">
    <property type="taxonomic scope" value="Bacteria"/>
</dbReference>
<evidence type="ECO:0000313" key="3">
    <source>
        <dbReference type="Proteomes" id="UP000028933"/>
    </source>
</evidence>
<gene>
    <name evidence="2" type="ORF">BD94_1315</name>
</gene>
<dbReference type="HOGENOM" id="CLU_105789_2_0_10"/>
<accession>A0A077EHT3</accession>